<dbReference type="STRING" id="545696.HOLDEFILI_02942"/>
<dbReference type="HOGENOM" id="CLU_3136493_0_0_9"/>
<name>B9YAT5_9FIRM</name>
<dbReference type="Proteomes" id="UP000005950">
    <property type="component" value="Unassembled WGS sequence"/>
</dbReference>
<reference evidence="1 2" key="2">
    <citation type="submission" date="2009-02" db="EMBL/GenBank/DDBJ databases">
        <title>Draft genome sequence of Holdemania filiformis DSM 12042.</title>
        <authorList>
            <person name="Sudarsanam P."/>
            <person name="Ley R."/>
            <person name="Guruge J."/>
            <person name="Turnbaugh P.J."/>
            <person name="Mahowald M."/>
            <person name="Liep D."/>
            <person name="Gordon J."/>
        </authorList>
    </citation>
    <scope>NUCLEOTIDE SEQUENCE [LARGE SCALE GENOMIC DNA]</scope>
    <source>
        <strain evidence="1 2">DSM 12042</strain>
    </source>
</reference>
<sequence>MFFIRSRHPCKENNSGFYSVLQFGIKLICSPQPRHWIRGLINRNRAILD</sequence>
<comment type="caution">
    <text evidence="1">The sequence shown here is derived from an EMBL/GenBank/DDBJ whole genome shotgun (WGS) entry which is preliminary data.</text>
</comment>
<evidence type="ECO:0000313" key="2">
    <source>
        <dbReference type="Proteomes" id="UP000005950"/>
    </source>
</evidence>
<reference evidence="1 2" key="1">
    <citation type="submission" date="2008-12" db="EMBL/GenBank/DDBJ databases">
        <authorList>
            <person name="Fulton L."/>
            <person name="Clifton S."/>
            <person name="Fulton B."/>
            <person name="Xu J."/>
            <person name="Minx P."/>
            <person name="Pepin K.H."/>
            <person name="Johnson M."/>
            <person name="Bhonagiri V."/>
            <person name="Nash W.E."/>
            <person name="Mardis E.R."/>
            <person name="Wilson R.K."/>
        </authorList>
    </citation>
    <scope>NUCLEOTIDE SEQUENCE [LARGE SCALE GENOMIC DNA]</scope>
    <source>
        <strain evidence="1 2">DSM 12042</strain>
    </source>
</reference>
<dbReference type="AlphaFoldDB" id="B9YAT5"/>
<organism evidence="1 2">
    <name type="scientific">Holdemania filiformis DSM 12042</name>
    <dbReference type="NCBI Taxonomy" id="545696"/>
    <lineage>
        <taxon>Bacteria</taxon>
        <taxon>Bacillati</taxon>
        <taxon>Bacillota</taxon>
        <taxon>Erysipelotrichia</taxon>
        <taxon>Erysipelotrichales</taxon>
        <taxon>Erysipelotrichaceae</taxon>
        <taxon>Holdemania</taxon>
    </lineage>
</organism>
<protein>
    <submittedName>
        <fullName evidence="1">Uncharacterized protein</fullName>
    </submittedName>
</protein>
<proteinExistence type="predicted"/>
<evidence type="ECO:0000313" key="1">
    <source>
        <dbReference type="EMBL" id="EEF66904.1"/>
    </source>
</evidence>
<gene>
    <name evidence="1" type="ORF">HOLDEFILI_02942</name>
</gene>
<dbReference type="EMBL" id="ACCF01000188">
    <property type="protein sequence ID" value="EEF66904.1"/>
    <property type="molecule type" value="Genomic_DNA"/>
</dbReference>
<accession>B9YAT5</accession>